<evidence type="ECO:0000256" key="4">
    <source>
        <dbReference type="ARBA" id="ARBA00022692"/>
    </source>
</evidence>
<gene>
    <name evidence="9" type="ORF">HU200_063735</name>
</gene>
<evidence type="ECO:0000256" key="6">
    <source>
        <dbReference type="ARBA" id="ARBA00022989"/>
    </source>
</evidence>
<dbReference type="EMBL" id="JACEFO010002708">
    <property type="protein sequence ID" value="KAF8650828.1"/>
    <property type="molecule type" value="Genomic_DNA"/>
</dbReference>
<evidence type="ECO:0000256" key="3">
    <source>
        <dbReference type="ARBA" id="ARBA00022679"/>
    </source>
</evidence>
<keyword evidence="4" id="KW-0812">Transmembrane</keyword>
<accession>A0A835A360</accession>
<evidence type="ECO:0000256" key="8">
    <source>
        <dbReference type="ARBA" id="ARBA00023136"/>
    </source>
</evidence>
<evidence type="ECO:0000256" key="1">
    <source>
        <dbReference type="ARBA" id="ARBA00004323"/>
    </source>
</evidence>
<dbReference type="PANTHER" id="PTHR31311:SF20">
    <property type="entry name" value="GLYCOSYLTRANSFERASE 6"/>
    <property type="match status" value="1"/>
</dbReference>
<keyword evidence="2" id="KW-0328">Glycosyltransferase</keyword>
<dbReference type="GO" id="GO:0008378">
    <property type="term" value="F:galactosyltransferase activity"/>
    <property type="evidence" value="ECO:0007669"/>
    <property type="project" value="TreeGrafter"/>
</dbReference>
<dbReference type="Pfam" id="PF05637">
    <property type="entry name" value="Glyco_transf_34"/>
    <property type="match status" value="1"/>
</dbReference>
<comment type="subcellular location">
    <subcellularLocation>
        <location evidence="1">Golgi apparatus membrane</location>
        <topology evidence="1">Single-pass type II membrane protein</topology>
    </subcellularLocation>
</comment>
<dbReference type="AlphaFoldDB" id="A0A835A360"/>
<dbReference type="GO" id="GO:0005802">
    <property type="term" value="C:trans-Golgi network"/>
    <property type="evidence" value="ECO:0007669"/>
    <property type="project" value="TreeGrafter"/>
</dbReference>
<reference evidence="9" key="1">
    <citation type="submission" date="2020-07" db="EMBL/GenBank/DDBJ databases">
        <title>Genome sequence and genetic diversity analysis of an under-domesticated orphan crop, white fonio (Digitaria exilis).</title>
        <authorList>
            <person name="Bennetzen J.L."/>
            <person name="Chen S."/>
            <person name="Ma X."/>
            <person name="Wang X."/>
            <person name="Yssel A.E.J."/>
            <person name="Chaluvadi S.R."/>
            <person name="Johnson M."/>
            <person name="Gangashetty P."/>
            <person name="Hamidou F."/>
            <person name="Sanogo M.D."/>
            <person name="Zwaenepoel A."/>
            <person name="Wallace J."/>
            <person name="Van De Peer Y."/>
            <person name="Van Deynze A."/>
        </authorList>
    </citation>
    <scope>NUCLEOTIDE SEQUENCE</scope>
    <source>
        <tissue evidence="9">Leaves</tissue>
    </source>
</reference>
<dbReference type="PANTHER" id="PTHR31311">
    <property type="entry name" value="XYLOGLUCAN 6-XYLOSYLTRANSFERASE 5-RELATED-RELATED"/>
    <property type="match status" value="1"/>
</dbReference>
<keyword evidence="6" id="KW-1133">Transmembrane helix</keyword>
<keyword evidence="10" id="KW-1185">Reference proteome</keyword>
<keyword evidence="3" id="KW-0808">Transferase</keyword>
<evidence type="ECO:0000313" key="9">
    <source>
        <dbReference type="EMBL" id="KAF8650828.1"/>
    </source>
</evidence>
<comment type="caution">
    <text evidence="9">The sequence shown here is derived from an EMBL/GenBank/DDBJ whole genome shotgun (WGS) entry which is preliminary data.</text>
</comment>
<keyword evidence="5" id="KW-0735">Signal-anchor</keyword>
<keyword evidence="7" id="KW-0333">Golgi apparatus</keyword>
<dbReference type="GO" id="GO:0005768">
    <property type="term" value="C:endosome"/>
    <property type="evidence" value="ECO:0007669"/>
    <property type="project" value="TreeGrafter"/>
</dbReference>
<evidence type="ECO:0000256" key="7">
    <source>
        <dbReference type="ARBA" id="ARBA00023034"/>
    </source>
</evidence>
<evidence type="ECO:0000313" key="10">
    <source>
        <dbReference type="Proteomes" id="UP000636709"/>
    </source>
</evidence>
<dbReference type="GO" id="GO:0000139">
    <property type="term" value="C:Golgi membrane"/>
    <property type="evidence" value="ECO:0007669"/>
    <property type="project" value="UniProtKB-SubCell"/>
</dbReference>
<protein>
    <submittedName>
        <fullName evidence="9">Uncharacterized protein</fullName>
    </submittedName>
</protein>
<dbReference type="InterPro" id="IPR008630">
    <property type="entry name" value="Glyco_trans_34"/>
</dbReference>
<dbReference type="OrthoDB" id="205108at2759"/>
<proteinExistence type="predicted"/>
<name>A0A835A360_9POAL</name>
<keyword evidence="8" id="KW-0472">Membrane</keyword>
<dbReference type="Proteomes" id="UP000636709">
    <property type="component" value="Unassembled WGS sequence"/>
</dbReference>
<organism evidence="9 10">
    <name type="scientific">Digitaria exilis</name>
    <dbReference type="NCBI Taxonomy" id="1010633"/>
    <lineage>
        <taxon>Eukaryota</taxon>
        <taxon>Viridiplantae</taxon>
        <taxon>Streptophyta</taxon>
        <taxon>Embryophyta</taxon>
        <taxon>Tracheophyta</taxon>
        <taxon>Spermatophyta</taxon>
        <taxon>Magnoliopsida</taxon>
        <taxon>Liliopsida</taxon>
        <taxon>Poales</taxon>
        <taxon>Poaceae</taxon>
        <taxon>PACMAD clade</taxon>
        <taxon>Panicoideae</taxon>
        <taxon>Panicodae</taxon>
        <taxon>Paniceae</taxon>
        <taxon>Anthephorinae</taxon>
        <taxon>Digitaria</taxon>
    </lineage>
</organism>
<evidence type="ECO:0000256" key="2">
    <source>
        <dbReference type="ARBA" id="ARBA00022676"/>
    </source>
</evidence>
<sequence>MTPAGDANPKPATRRALPLAALLASPVPWPEDPPRTFYDDPDLSYSVRAAMVAHPEAEWVDSDAVFTDMDFSLPLDTKKSWLGINAGVFLIRNFHFNPALKNRAISGLQKAHNCVAF</sequence>
<evidence type="ECO:0000256" key="5">
    <source>
        <dbReference type="ARBA" id="ARBA00022968"/>
    </source>
</evidence>